<dbReference type="GO" id="GO:0006529">
    <property type="term" value="P:asparagine biosynthetic process"/>
    <property type="evidence" value="ECO:0007669"/>
    <property type="project" value="UniProtKB-KW"/>
</dbReference>
<evidence type="ECO:0000256" key="7">
    <source>
        <dbReference type="ARBA" id="ARBA00022962"/>
    </source>
</evidence>
<keyword evidence="4" id="KW-0547">Nucleotide-binding</keyword>
<dbReference type="Gene3D" id="3.60.20.10">
    <property type="entry name" value="Glutamine Phosphoribosylpyrophosphate, subunit 1, domain 1"/>
    <property type="match status" value="1"/>
</dbReference>
<evidence type="ECO:0000256" key="3">
    <source>
        <dbReference type="ARBA" id="ARBA00012737"/>
    </source>
</evidence>
<evidence type="ECO:0000256" key="2">
    <source>
        <dbReference type="ARBA" id="ARBA00005752"/>
    </source>
</evidence>
<dbReference type="GO" id="GO:0005524">
    <property type="term" value="F:ATP binding"/>
    <property type="evidence" value="ECO:0007669"/>
    <property type="project" value="UniProtKB-KW"/>
</dbReference>
<dbReference type="GO" id="GO:0004066">
    <property type="term" value="F:asparagine synthase (glutamine-hydrolyzing) activity"/>
    <property type="evidence" value="ECO:0007669"/>
    <property type="project" value="UniProtKB-EC"/>
</dbReference>
<dbReference type="PANTHER" id="PTHR43284:SF1">
    <property type="entry name" value="ASPARAGINE SYNTHETASE"/>
    <property type="match status" value="1"/>
</dbReference>
<dbReference type="Gene3D" id="3.40.50.620">
    <property type="entry name" value="HUPs"/>
    <property type="match status" value="1"/>
</dbReference>
<reference evidence="11" key="1">
    <citation type="submission" date="2024-07" db="EMBL/GenBank/DDBJ databases">
        <authorList>
            <person name="Yu S.T."/>
        </authorList>
    </citation>
    <scope>NUCLEOTIDE SEQUENCE</scope>
    <source>
        <strain evidence="11">R28</strain>
    </source>
</reference>
<dbReference type="CDD" id="cd00712">
    <property type="entry name" value="AsnB"/>
    <property type="match status" value="1"/>
</dbReference>
<evidence type="ECO:0000256" key="4">
    <source>
        <dbReference type="ARBA" id="ARBA00022741"/>
    </source>
</evidence>
<dbReference type="PIRSF" id="PIRSF001589">
    <property type="entry name" value="Asn_synthetase_glu-h"/>
    <property type="match status" value="1"/>
</dbReference>
<proteinExistence type="inferred from homology"/>
<evidence type="ECO:0000256" key="9">
    <source>
        <dbReference type="PIRSR" id="PIRSR001589-3"/>
    </source>
</evidence>
<dbReference type="SUPFAM" id="SSF52402">
    <property type="entry name" value="Adenine nucleotide alpha hydrolases-like"/>
    <property type="match status" value="1"/>
</dbReference>
<dbReference type="CDD" id="cd01991">
    <property type="entry name" value="Asn_synthase_B_C"/>
    <property type="match status" value="1"/>
</dbReference>
<keyword evidence="5" id="KW-0067">ATP-binding</keyword>
<dbReference type="InterPro" id="IPR006426">
    <property type="entry name" value="Asn_synth_AEB"/>
</dbReference>
<dbReference type="PANTHER" id="PTHR43284">
    <property type="entry name" value="ASPARAGINE SYNTHETASE (GLUTAMINE-HYDROLYZING)"/>
    <property type="match status" value="1"/>
</dbReference>
<keyword evidence="11" id="KW-0436">Ligase</keyword>
<dbReference type="InterPro" id="IPR017932">
    <property type="entry name" value="GATase_2_dom"/>
</dbReference>
<evidence type="ECO:0000256" key="6">
    <source>
        <dbReference type="ARBA" id="ARBA00022888"/>
    </source>
</evidence>
<dbReference type="InterPro" id="IPR033738">
    <property type="entry name" value="AsnB_N"/>
</dbReference>
<dbReference type="InterPro" id="IPR051786">
    <property type="entry name" value="ASN_synthetase/amidase"/>
</dbReference>
<dbReference type="InterPro" id="IPR029055">
    <property type="entry name" value="Ntn_hydrolases_N"/>
</dbReference>
<dbReference type="PROSITE" id="PS51278">
    <property type="entry name" value="GATASE_TYPE_2"/>
    <property type="match status" value="1"/>
</dbReference>
<dbReference type="EC" id="6.3.5.4" evidence="3"/>
<feature type="site" description="Important for beta-aspartyl-AMP intermediate formation" evidence="9">
    <location>
        <position position="378"/>
    </location>
</feature>
<dbReference type="SUPFAM" id="SSF56235">
    <property type="entry name" value="N-terminal nucleophile aminohydrolases (Ntn hydrolases)"/>
    <property type="match status" value="1"/>
</dbReference>
<dbReference type="InterPro" id="IPR014729">
    <property type="entry name" value="Rossmann-like_a/b/a_fold"/>
</dbReference>
<comment type="catalytic activity">
    <reaction evidence="8">
        <text>L-aspartate + L-glutamine + ATP + H2O = L-asparagine + L-glutamate + AMP + diphosphate + H(+)</text>
        <dbReference type="Rhea" id="RHEA:12228"/>
        <dbReference type="ChEBI" id="CHEBI:15377"/>
        <dbReference type="ChEBI" id="CHEBI:15378"/>
        <dbReference type="ChEBI" id="CHEBI:29985"/>
        <dbReference type="ChEBI" id="CHEBI:29991"/>
        <dbReference type="ChEBI" id="CHEBI:30616"/>
        <dbReference type="ChEBI" id="CHEBI:33019"/>
        <dbReference type="ChEBI" id="CHEBI:58048"/>
        <dbReference type="ChEBI" id="CHEBI:58359"/>
        <dbReference type="ChEBI" id="CHEBI:456215"/>
        <dbReference type="EC" id="6.3.5.4"/>
    </reaction>
</comment>
<gene>
    <name evidence="11" type="primary">asnB</name>
    <name evidence="11" type="ORF">AB5J49_26795</name>
</gene>
<dbReference type="Pfam" id="PF13522">
    <property type="entry name" value="GATase_6"/>
    <property type="match status" value="1"/>
</dbReference>
<dbReference type="Pfam" id="PF00733">
    <property type="entry name" value="Asn_synthase"/>
    <property type="match status" value="1"/>
</dbReference>
<name>A0AB39Q5I0_9ACTN</name>
<dbReference type="RefSeq" id="WP_369171292.1">
    <property type="nucleotide sequence ID" value="NZ_CP163439.1"/>
</dbReference>
<dbReference type="AlphaFoldDB" id="A0AB39Q5I0"/>
<organism evidence="11">
    <name type="scientific">Streptomyces sp. R28</name>
    <dbReference type="NCBI Taxonomy" id="3238628"/>
    <lineage>
        <taxon>Bacteria</taxon>
        <taxon>Bacillati</taxon>
        <taxon>Actinomycetota</taxon>
        <taxon>Actinomycetes</taxon>
        <taxon>Kitasatosporales</taxon>
        <taxon>Streptomycetaceae</taxon>
        <taxon>Streptomyces</taxon>
    </lineage>
</organism>
<dbReference type="GO" id="GO:0005829">
    <property type="term" value="C:cytosol"/>
    <property type="evidence" value="ECO:0007669"/>
    <property type="project" value="TreeGrafter"/>
</dbReference>
<comment type="pathway">
    <text evidence="1">Amino-acid biosynthesis; L-asparagine biosynthesis; L-asparagine from L-aspartate (L-Gln route): step 1/1.</text>
</comment>
<protein>
    <recommendedName>
        <fullName evidence="3">asparagine synthase (glutamine-hydrolyzing)</fullName>
        <ecNumber evidence="3">6.3.5.4</ecNumber>
    </recommendedName>
</protein>
<evidence type="ECO:0000313" key="11">
    <source>
        <dbReference type="EMBL" id="XDQ36653.1"/>
    </source>
</evidence>
<feature type="domain" description="Glutamine amidotransferase type-2" evidence="10">
    <location>
        <begin position="2"/>
        <end position="214"/>
    </location>
</feature>
<dbReference type="EMBL" id="CP163439">
    <property type="protein sequence ID" value="XDQ36653.1"/>
    <property type="molecule type" value="Genomic_DNA"/>
</dbReference>
<evidence type="ECO:0000256" key="8">
    <source>
        <dbReference type="ARBA" id="ARBA00048741"/>
    </source>
</evidence>
<keyword evidence="6" id="KW-0061">Asparagine biosynthesis</keyword>
<evidence type="ECO:0000256" key="1">
    <source>
        <dbReference type="ARBA" id="ARBA00005187"/>
    </source>
</evidence>
<sequence length="612" mass="67818">MSGVVGWIDFRRDLGDQHGLLHSMTETMRHRGPDTQDVWIGEHAAIGHRGLATGRPDDVRPASAGTGGDTVYVAHTGEVYNGDELRRDIEAAGGALRDGSTAEALLKAYLLWGTDFVERVNGAFGFAIWDGRTRRLHLGRDRIGVKPLYYHAYDGGLLFASEPKGIIANPLFRPRLEMSALPVVLQPRLALPGETPLKGLYEVPPAHVLTYGERGLTRRRYWRLVSEPHHDSFEETARRVRELLDDTVRRQLTTGVPLGAMLSGGVDSTSVAALAASALRKEDPAHELATFCVQFESDPAHFVATELRPDIDAPYAAEAAGFIGTRHTTLTASVQDLLDVIPATRRARDLPGWGQFDASMYLIFQQIRDNCPVALTGEAADEVFGGYPYFFKPEILAADRFPWLFDGPKLSRYLAPDLLAEIDPEEDERARYAQLLASVERLPGESAEDARMREVFFLGLSGPLSVILDRKERMSMAHGLDVRVPFCDHRLLQYVWNVPWELKSRGGVKGLLKAAMADVLPPSTVNRKKSAYPHVQNPAYDRTLVREATWIVNDEASPLKPLFDTDRMNGLIRQISAGAVHGELPGGSNQAALLIQLVEMRHWMDECQVSLP</sequence>
<keyword evidence="6" id="KW-0028">Amino-acid biosynthesis</keyword>
<dbReference type="InterPro" id="IPR001962">
    <property type="entry name" value="Asn_synthase"/>
</dbReference>
<evidence type="ECO:0000259" key="10">
    <source>
        <dbReference type="PROSITE" id="PS51278"/>
    </source>
</evidence>
<keyword evidence="7" id="KW-0315">Glutamine amidotransferase</keyword>
<comment type="similarity">
    <text evidence="2">Belongs to the asparagine synthetase family.</text>
</comment>
<accession>A0AB39Q5I0</accession>
<evidence type="ECO:0000256" key="5">
    <source>
        <dbReference type="ARBA" id="ARBA00022840"/>
    </source>
</evidence>
<dbReference type="NCBIfam" id="TIGR01536">
    <property type="entry name" value="asn_synth_AEB"/>
    <property type="match status" value="1"/>
</dbReference>